<dbReference type="Pfam" id="PF01033">
    <property type="entry name" value="Somatomedin_B"/>
    <property type="match status" value="2"/>
</dbReference>
<evidence type="ECO:0000256" key="7">
    <source>
        <dbReference type="PROSITE-ProRule" id="PRU01011"/>
    </source>
</evidence>
<dbReference type="PANTHER" id="PTHR22917:SF1">
    <property type="entry name" value="PROTEOGLYCAN 4"/>
    <property type="match status" value="1"/>
</dbReference>
<evidence type="ECO:0000256" key="1">
    <source>
        <dbReference type="ARBA" id="ARBA00004613"/>
    </source>
</evidence>
<evidence type="ECO:0000256" key="9">
    <source>
        <dbReference type="SAM" id="SignalP"/>
    </source>
</evidence>
<feature type="compositionally biased region" description="Polar residues" evidence="8">
    <location>
        <begin position="464"/>
        <end position="484"/>
    </location>
</feature>
<protein>
    <recommendedName>
        <fullName evidence="10">SMB domain-containing protein</fullName>
    </recommendedName>
</protein>
<feature type="compositionally biased region" description="Basic and acidic residues" evidence="8">
    <location>
        <begin position="228"/>
        <end position="238"/>
    </location>
</feature>
<evidence type="ECO:0000256" key="4">
    <source>
        <dbReference type="ARBA" id="ARBA00022737"/>
    </source>
</evidence>
<keyword evidence="5" id="KW-1015">Disulfide bond</keyword>
<feature type="compositionally biased region" description="Polar residues" evidence="8">
    <location>
        <begin position="210"/>
        <end position="219"/>
    </location>
</feature>
<dbReference type="SMART" id="SM00201">
    <property type="entry name" value="SO"/>
    <property type="match status" value="2"/>
</dbReference>
<dbReference type="Proteomes" id="UP000823561">
    <property type="component" value="Chromosome 9"/>
</dbReference>
<feature type="region of interest" description="Disordered" evidence="8">
    <location>
        <begin position="695"/>
        <end position="715"/>
    </location>
</feature>
<dbReference type="InterPro" id="IPR018486">
    <property type="entry name" value="Hemopexin_CS"/>
</dbReference>
<gene>
    <name evidence="11" type="ORF">AALO_G00130200</name>
</gene>
<dbReference type="InterPro" id="IPR001212">
    <property type="entry name" value="Somatomedin_B_dom"/>
</dbReference>
<dbReference type="AlphaFoldDB" id="A0AAV6GR17"/>
<dbReference type="CDD" id="cd00094">
    <property type="entry name" value="HX"/>
    <property type="match status" value="1"/>
</dbReference>
<keyword evidence="4" id="KW-0677">Repeat</keyword>
<dbReference type="InterPro" id="IPR051298">
    <property type="entry name" value="Heme_transport/Cell_adhesion"/>
</dbReference>
<evidence type="ECO:0000259" key="10">
    <source>
        <dbReference type="PROSITE" id="PS50958"/>
    </source>
</evidence>
<evidence type="ECO:0000313" key="11">
    <source>
        <dbReference type="EMBL" id="KAG5276286.1"/>
    </source>
</evidence>
<keyword evidence="12" id="KW-1185">Reference proteome</keyword>
<dbReference type="PROSITE" id="PS51642">
    <property type="entry name" value="HEMOPEXIN_2"/>
    <property type="match status" value="1"/>
</dbReference>
<sequence>MTRSSLYALLVLVCVTFTYSSAQSSSCTGRCGEEYYRGYLCHCDYDCLTHDECCKDYEAKCTTLGSCKGRCGESFKRGRQCDCDPDCGQFGHCCPDFKQFCNTEEVSKEPANAAAATEGPNPCLNAHASKPADPPQDSEAQGEGEVGNEDISDSMLSPTDPPYEEPLSPAPEDGISGEPDIPEEPPLLEGTSGYEPLATSVPETPVPTINVVTPKTSMSDDAEAVLDEEQKGDPRLDDLTPPAVPDPTSFPSPVPTSQMPTMINPDSTPPPSNPSDPASTQASTPAPEGEDQASMTQSPASGPTTNPASDAQQSNTIFDDLATTGPPEAQDAAENAGTPAAKPTEAQTTTAPPPSASATVPTDQTQDPKPEPSATQDPAATPSAPEVTVKPLEMTPQPLETQKPGENMASTEATVASDDLATTGPPEAQDGVTNAGTPPAKPTEAQDVATTTPPPSASATVPTDQTQDPKPEPSATQDPATTPSAPEVTVKPLEMTPRPLETTAKPVEKTPKATPLPSKPTKAPKVTLLPRKPTKKPEKPSSANDINFPGMDNSRDYQSDDSNDTNLCSGRPVNGLTTLKNGTTVVFRGHYFWMLDAMRVPGPARGITATWGIPSPIDTVFTRCNCQGKTYFLKGRNYWRFENQVMDPGYPKATRTGFDGLTGHITAALSVPAYMARRESVYFFKRGGRVQKYSYDPKKAPKCSRSQPPSQPNQRVHYAVYTRRTRQAETYLGKELSITATWKGFPTTVTSALSLPSRQAVDGYKYYVFSRTRHYSIRMDGEKPTVTTPPQAPQTQSTSQSFFNCPKTAQA</sequence>
<feature type="domain" description="SMB" evidence="10">
    <location>
        <begin position="23"/>
        <end position="62"/>
    </location>
</feature>
<feature type="compositionally biased region" description="Low complexity" evidence="8">
    <location>
        <begin position="338"/>
        <end position="362"/>
    </location>
</feature>
<feature type="compositionally biased region" description="Pro residues" evidence="8">
    <location>
        <begin position="242"/>
        <end position="254"/>
    </location>
</feature>
<feature type="compositionally biased region" description="Polar residues" evidence="8">
    <location>
        <begin position="363"/>
        <end position="378"/>
    </location>
</feature>
<dbReference type="PROSITE" id="PS00524">
    <property type="entry name" value="SMB_1"/>
    <property type="match status" value="1"/>
</dbReference>
<feature type="region of interest" description="Disordered" evidence="8">
    <location>
        <begin position="112"/>
        <end position="565"/>
    </location>
</feature>
<dbReference type="Gene3D" id="2.110.10.10">
    <property type="entry name" value="Hemopexin-like domain"/>
    <property type="match status" value="1"/>
</dbReference>
<feature type="compositionally biased region" description="Polar residues" evidence="8">
    <location>
        <begin position="704"/>
        <end position="714"/>
    </location>
</feature>
<feature type="domain" description="SMB" evidence="10">
    <location>
        <begin position="63"/>
        <end position="107"/>
    </location>
</feature>
<comment type="subcellular location">
    <subcellularLocation>
        <location evidence="1">Secreted</location>
    </subcellularLocation>
</comment>
<dbReference type="SUPFAM" id="SSF90188">
    <property type="entry name" value="Somatomedin B domain"/>
    <property type="match status" value="2"/>
</dbReference>
<feature type="compositionally biased region" description="Acidic residues" evidence="8">
    <location>
        <begin position="140"/>
        <end position="152"/>
    </location>
</feature>
<dbReference type="PROSITE" id="PS00024">
    <property type="entry name" value="HEMOPEXIN"/>
    <property type="match status" value="1"/>
</dbReference>
<keyword evidence="2" id="KW-0964">Secreted</keyword>
<evidence type="ECO:0000256" key="2">
    <source>
        <dbReference type="ARBA" id="ARBA00022525"/>
    </source>
</evidence>
<evidence type="ECO:0000256" key="3">
    <source>
        <dbReference type="ARBA" id="ARBA00022729"/>
    </source>
</evidence>
<feature type="compositionally biased region" description="Low complexity" evidence="8">
    <location>
        <begin position="784"/>
        <end position="801"/>
    </location>
</feature>
<dbReference type="InterPro" id="IPR018487">
    <property type="entry name" value="Hemopexin-like_repeat"/>
</dbReference>
<dbReference type="PANTHER" id="PTHR22917">
    <property type="entry name" value="HEMOPEXIN DOMAIN-CONTAINING PROTEIN"/>
    <property type="match status" value="1"/>
</dbReference>
<feature type="compositionally biased region" description="Polar residues" evidence="8">
    <location>
        <begin position="293"/>
        <end position="317"/>
    </location>
</feature>
<keyword evidence="3 9" id="KW-0732">Signal</keyword>
<feature type="repeat" description="Hemopexin" evidence="7">
    <location>
        <begin position="614"/>
        <end position="661"/>
    </location>
</feature>
<feature type="signal peptide" evidence="9">
    <location>
        <begin position="1"/>
        <end position="22"/>
    </location>
</feature>
<dbReference type="SUPFAM" id="SSF50923">
    <property type="entry name" value="Hemopexin-like domain"/>
    <property type="match status" value="1"/>
</dbReference>
<organism evidence="11 12">
    <name type="scientific">Alosa alosa</name>
    <name type="common">allis shad</name>
    <dbReference type="NCBI Taxonomy" id="278164"/>
    <lineage>
        <taxon>Eukaryota</taxon>
        <taxon>Metazoa</taxon>
        <taxon>Chordata</taxon>
        <taxon>Craniata</taxon>
        <taxon>Vertebrata</taxon>
        <taxon>Euteleostomi</taxon>
        <taxon>Actinopterygii</taxon>
        <taxon>Neopterygii</taxon>
        <taxon>Teleostei</taxon>
        <taxon>Clupei</taxon>
        <taxon>Clupeiformes</taxon>
        <taxon>Clupeoidei</taxon>
        <taxon>Clupeidae</taxon>
        <taxon>Alosa</taxon>
    </lineage>
</organism>
<accession>A0AAV6GR17</accession>
<dbReference type="InterPro" id="IPR036024">
    <property type="entry name" value="Somatomedin_B-like_dom_sf"/>
</dbReference>
<reference evidence="11" key="1">
    <citation type="submission" date="2020-10" db="EMBL/GenBank/DDBJ databases">
        <title>Chromosome-scale genome assembly of the Allis shad, Alosa alosa.</title>
        <authorList>
            <person name="Margot Z."/>
            <person name="Christophe K."/>
            <person name="Cabau C."/>
            <person name="Louis A."/>
            <person name="Berthelot C."/>
            <person name="Parey E."/>
            <person name="Roest Crollius H."/>
            <person name="Montfort J."/>
            <person name="Robinson-Rechavi M."/>
            <person name="Bucao C."/>
            <person name="Bouchez O."/>
            <person name="Gislard M."/>
            <person name="Lluch J."/>
            <person name="Milhes M."/>
            <person name="Lampietro C."/>
            <person name="Lopez Roques C."/>
            <person name="Donnadieu C."/>
            <person name="Braasch I."/>
            <person name="Desvignes T."/>
            <person name="Postlethwait J."/>
            <person name="Bobe J."/>
            <person name="Guiguen Y."/>
        </authorList>
    </citation>
    <scope>NUCLEOTIDE SEQUENCE</scope>
    <source>
        <strain evidence="11">M-15738</strain>
        <tissue evidence="11">Blood</tissue>
    </source>
</reference>
<dbReference type="GO" id="GO:0005615">
    <property type="term" value="C:extracellular space"/>
    <property type="evidence" value="ECO:0007669"/>
    <property type="project" value="TreeGrafter"/>
</dbReference>
<dbReference type="EMBL" id="JADWDJ010000009">
    <property type="protein sequence ID" value="KAG5276286.1"/>
    <property type="molecule type" value="Genomic_DNA"/>
</dbReference>
<dbReference type="Pfam" id="PF00045">
    <property type="entry name" value="Hemopexin"/>
    <property type="match status" value="1"/>
</dbReference>
<dbReference type="SMART" id="SM00120">
    <property type="entry name" value="HX"/>
    <property type="match status" value="2"/>
</dbReference>
<comment type="caution">
    <text evidence="11">The sequence shown here is derived from an EMBL/GenBank/DDBJ whole genome shotgun (WGS) entry which is preliminary data.</text>
</comment>
<dbReference type="PROSITE" id="PS50958">
    <property type="entry name" value="SMB_2"/>
    <property type="match status" value="2"/>
</dbReference>
<evidence type="ECO:0000313" key="12">
    <source>
        <dbReference type="Proteomes" id="UP000823561"/>
    </source>
</evidence>
<evidence type="ECO:0000256" key="5">
    <source>
        <dbReference type="ARBA" id="ARBA00023157"/>
    </source>
</evidence>
<keyword evidence="6" id="KW-0325">Glycoprotein</keyword>
<evidence type="ECO:0000256" key="6">
    <source>
        <dbReference type="ARBA" id="ARBA00023180"/>
    </source>
</evidence>
<dbReference type="InterPro" id="IPR036375">
    <property type="entry name" value="Hemopexin-like_dom_sf"/>
</dbReference>
<dbReference type="InterPro" id="IPR000585">
    <property type="entry name" value="Hemopexin-like_dom"/>
</dbReference>
<feature type="chain" id="PRO_5043596582" description="SMB domain-containing protein" evidence="9">
    <location>
        <begin position="23"/>
        <end position="811"/>
    </location>
</feature>
<feature type="region of interest" description="Disordered" evidence="8">
    <location>
        <begin position="781"/>
        <end position="811"/>
    </location>
</feature>
<evidence type="ECO:0000256" key="8">
    <source>
        <dbReference type="SAM" id="MobiDB-lite"/>
    </source>
</evidence>
<dbReference type="Gene3D" id="4.10.410.20">
    <property type="match status" value="2"/>
</dbReference>
<name>A0AAV6GR17_9TELE</name>
<proteinExistence type="predicted"/>